<evidence type="ECO:0000256" key="7">
    <source>
        <dbReference type="ARBA" id="ARBA00023237"/>
    </source>
</evidence>
<gene>
    <name evidence="10" type="ORF">SAMN05421780_10445</name>
</gene>
<evidence type="ECO:0000256" key="6">
    <source>
        <dbReference type="ARBA" id="ARBA00023136"/>
    </source>
</evidence>
<evidence type="ECO:0000256" key="5">
    <source>
        <dbReference type="ARBA" id="ARBA00022692"/>
    </source>
</evidence>
<dbReference type="PANTHER" id="PTHR30026:SF20">
    <property type="entry name" value="OUTER MEMBRANE PROTEIN TOLC"/>
    <property type="match status" value="1"/>
</dbReference>
<proteinExistence type="inferred from homology"/>
<dbReference type="GO" id="GO:1990281">
    <property type="term" value="C:efflux pump complex"/>
    <property type="evidence" value="ECO:0007669"/>
    <property type="project" value="TreeGrafter"/>
</dbReference>
<evidence type="ECO:0000313" key="10">
    <source>
        <dbReference type="EMBL" id="SFC25874.1"/>
    </source>
</evidence>
<dbReference type="PANTHER" id="PTHR30026">
    <property type="entry name" value="OUTER MEMBRANE PROTEIN TOLC"/>
    <property type="match status" value="1"/>
</dbReference>
<keyword evidence="3" id="KW-0813">Transport</keyword>
<dbReference type="EMBL" id="FOLE01000004">
    <property type="protein sequence ID" value="SFC25874.1"/>
    <property type="molecule type" value="Genomic_DNA"/>
</dbReference>
<dbReference type="GO" id="GO:0015288">
    <property type="term" value="F:porin activity"/>
    <property type="evidence" value="ECO:0007669"/>
    <property type="project" value="TreeGrafter"/>
</dbReference>
<keyword evidence="11" id="KW-1185">Reference proteome</keyword>
<evidence type="ECO:0000256" key="3">
    <source>
        <dbReference type="ARBA" id="ARBA00022448"/>
    </source>
</evidence>
<dbReference type="InterPro" id="IPR051906">
    <property type="entry name" value="TolC-like"/>
</dbReference>
<dbReference type="SUPFAM" id="SSF56954">
    <property type="entry name" value="Outer membrane efflux proteins (OEP)"/>
    <property type="match status" value="1"/>
</dbReference>
<comment type="similarity">
    <text evidence="2">Belongs to the outer membrane factor (OMF) (TC 1.B.17) family.</text>
</comment>
<feature type="chain" id="PRO_5011537746" evidence="9">
    <location>
        <begin position="20"/>
        <end position="444"/>
    </location>
</feature>
<name>A0A1I1HPK6_9BACT</name>
<evidence type="ECO:0000256" key="1">
    <source>
        <dbReference type="ARBA" id="ARBA00004442"/>
    </source>
</evidence>
<dbReference type="AlphaFoldDB" id="A0A1I1HPK6"/>
<reference evidence="10 11" key="1">
    <citation type="submission" date="2016-10" db="EMBL/GenBank/DDBJ databases">
        <authorList>
            <person name="de Groot N.N."/>
        </authorList>
    </citation>
    <scope>NUCLEOTIDE SEQUENCE [LARGE SCALE GENOMIC DNA]</scope>
    <source>
        <strain evidence="10 11">DSM 6793</strain>
    </source>
</reference>
<dbReference type="OrthoDB" id="1674454at2"/>
<dbReference type="InterPro" id="IPR003423">
    <property type="entry name" value="OMP_efflux"/>
</dbReference>
<keyword evidence="8" id="KW-0175">Coiled coil</keyword>
<keyword evidence="7" id="KW-0998">Cell outer membrane</keyword>
<evidence type="ECO:0000256" key="8">
    <source>
        <dbReference type="SAM" id="Coils"/>
    </source>
</evidence>
<sequence>MKHFIFTTLLTSSVMLANAQNLSLDEAITQATNSSRSLKSLDYKVKSLTAKTAESKSGLLPSLKYTGSYNRLSKITPATFSIPVGTDPSGQPILRSVALNPNILNQFTNRLALSQPLFVGGRLQLGLEISKLNQEVASVEYDRSKADVILNTKTSYWNLYRAYQLQKQVQESVTKAQAHVNDVQELVKFGAATQNDLLASQLQLSNAKLQLIDANNNITIATASLNNLLGTSLDQTITPTSAPRTQTITLASLQSLTDKAVSSRAEMKTAQLQEKTAQLGIKNAKAGWLPQVNASAALDYNNPNQRIVPAEDKFYATWAVGVNVSMDLWNWNTTKHQTEQARMQQLQAKEGIEQTKEGISLEVTQLYVSVNQALEKIKVTQESVEQAKENYRIVNEKYKKGVALNSDVIDANTALLSANVNLTATLVEYELALAKLEKAVGGLQ</sequence>
<dbReference type="Pfam" id="PF02321">
    <property type="entry name" value="OEP"/>
    <property type="match status" value="2"/>
</dbReference>
<protein>
    <submittedName>
        <fullName evidence="10">Outer membrane protein TolC</fullName>
    </submittedName>
</protein>
<keyword evidence="9" id="KW-0732">Signal</keyword>
<keyword evidence="6" id="KW-0472">Membrane</keyword>
<dbReference type="STRING" id="927664.SAMN05421780_10445"/>
<evidence type="ECO:0000313" key="11">
    <source>
        <dbReference type="Proteomes" id="UP000199514"/>
    </source>
</evidence>
<accession>A0A1I1HPK6</accession>
<dbReference type="Gene3D" id="1.20.1600.10">
    <property type="entry name" value="Outer membrane efflux proteins (OEP)"/>
    <property type="match status" value="1"/>
</dbReference>
<organism evidence="10 11">
    <name type="scientific">Flexibacter flexilis DSM 6793</name>
    <dbReference type="NCBI Taxonomy" id="927664"/>
    <lineage>
        <taxon>Bacteria</taxon>
        <taxon>Pseudomonadati</taxon>
        <taxon>Bacteroidota</taxon>
        <taxon>Cytophagia</taxon>
        <taxon>Cytophagales</taxon>
        <taxon>Flexibacteraceae</taxon>
        <taxon>Flexibacter</taxon>
    </lineage>
</organism>
<comment type="subcellular location">
    <subcellularLocation>
        <location evidence="1">Cell outer membrane</location>
    </subcellularLocation>
</comment>
<dbReference type="RefSeq" id="WP_091510467.1">
    <property type="nucleotide sequence ID" value="NZ_FOLE01000004.1"/>
</dbReference>
<feature type="signal peptide" evidence="9">
    <location>
        <begin position="1"/>
        <end position="19"/>
    </location>
</feature>
<dbReference type="GO" id="GO:0015562">
    <property type="term" value="F:efflux transmembrane transporter activity"/>
    <property type="evidence" value="ECO:0007669"/>
    <property type="project" value="InterPro"/>
</dbReference>
<dbReference type="Proteomes" id="UP000199514">
    <property type="component" value="Unassembled WGS sequence"/>
</dbReference>
<feature type="coiled-coil region" evidence="8">
    <location>
        <begin position="370"/>
        <end position="439"/>
    </location>
</feature>
<evidence type="ECO:0000256" key="2">
    <source>
        <dbReference type="ARBA" id="ARBA00007613"/>
    </source>
</evidence>
<keyword evidence="4" id="KW-1134">Transmembrane beta strand</keyword>
<dbReference type="GO" id="GO:0009279">
    <property type="term" value="C:cell outer membrane"/>
    <property type="evidence" value="ECO:0007669"/>
    <property type="project" value="UniProtKB-SubCell"/>
</dbReference>
<keyword evidence="5" id="KW-0812">Transmembrane</keyword>
<evidence type="ECO:0000256" key="4">
    <source>
        <dbReference type="ARBA" id="ARBA00022452"/>
    </source>
</evidence>
<evidence type="ECO:0000256" key="9">
    <source>
        <dbReference type="SAM" id="SignalP"/>
    </source>
</evidence>